<accession>A0A7V8FRL9</accession>
<evidence type="ECO:0000256" key="6">
    <source>
        <dbReference type="PIRNR" id="PIRNR003101"/>
    </source>
</evidence>
<evidence type="ECO:0000313" key="8">
    <source>
        <dbReference type="EMBL" id="KAF1023203.1"/>
    </source>
</evidence>
<dbReference type="PIRSF" id="PIRSF003101">
    <property type="entry name" value="FtsA"/>
    <property type="match status" value="1"/>
</dbReference>
<comment type="subunit">
    <text evidence="5">Self-interacts. Interacts with FtsZ.</text>
</comment>
<sequence length="409" mass="43689">MAKDYKDIVVGLDIGTSKIMAVVAEILPGGELKLVGLGVAPSNGLKRGVVVNIDATVASIQQALKEAELMADCKITRVYTGITGSHIRGINSSGMVAIKDREVSAADVARVVETAKAINISTDQRLLLVEPQEFVIDGQDVREPIGMSGIRLEAKVHIVTGAQSAAENIVKCVRRCGLEVDQLMLNPLASSLSVLTEDEMELGVALVDIGAGTTDVAVFSGGAIRYTSVIPIAGDLITSDIAMALRTPTKDAEDIKVDHGCAKQLLADPDTQVEVPGLGDRGPRMLSRQVLAGVIEPRVEEIYSLVQQVIRESGYEEMLSSGIVITGGSAVMQGMVELGEDIFLKPVRRGMPQYTKALSDMVAQPRASTVMGLMEEARLSRLRGHKVAQKASPVQNVFGQLKDWFGRTF</sequence>
<keyword evidence="1 5" id="KW-1003">Cell membrane</keyword>
<comment type="caution">
    <text evidence="8">The sequence shown here is derived from an EMBL/GenBank/DDBJ whole genome shotgun (WGS) entry which is preliminary data.</text>
</comment>
<evidence type="ECO:0000313" key="9">
    <source>
        <dbReference type="Proteomes" id="UP000461670"/>
    </source>
</evidence>
<reference evidence="9" key="1">
    <citation type="journal article" date="2020" name="MBio">
        <title>Horizontal gene transfer to a defensive symbiont with a reduced genome amongst a multipartite beetle microbiome.</title>
        <authorList>
            <person name="Waterworth S.C."/>
            <person name="Florez L.V."/>
            <person name="Rees E.R."/>
            <person name="Hertweck C."/>
            <person name="Kaltenpoth M."/>
            <person name="Kwan J.C."/>
        </authorList>
    </citation>
    <scope>NUCLEOTIDE SEQUENCE [LARGE SCALE GENOMIC DNA]</scope>
</reference>
<dbReference type="AlphaFoldDB" id="A0A7V8FRL9"/>
<dbReference type="GO" id="GO:0032153">
    <property type="term" value="C:cell division site"/>
    <property type="evidence" value="ECO:0007669"/>
    <property type="project" value="UniProtKB-UniRule"/>
</dbReference>
<dbReference type="Proteomes" id="UP000461670">
    <property type="component" value="Unassembled WGS sequence"/>
</dbReference>
<feature type="domain" description="SHS2" evidence="7">
    <location>
        <begin position="9"/>
        <end position="194"/>
    </location>
</feature>
<evidence type="ECO:0000256" key="4">
    <source>
        <dbReference type="ARBA" id="ARBA00023306"/>
    </source>
</evidence>
<proteinExistence type="inferred from homology"/>
<dbReference type="InterPro" id="IPR020823">
    <property type="entry name" value="Cell_div_FtsA"/>
</dbReference>
<dbReference type="GO" id="GO:0043093">
    <property type="term" value="P:FtsZ-dependent cytokinesis"/>
    <property type="evidence" value="ECO:0007669"/>
    <property type="project" value="UniProtKB-UniRule"/>
</dbReference>
<dbReference type="PANTHER" id="PTHR32432:SF4">
    <property type="entry name" value="CELL DIVISION PROTEIN FTSA"/>
    <property type="match status" value="1"/>
</dbReference>
<evidence type="ECO:0000259" key="7">
    <source>
        <dbReference type="SMART" id="SM00842"/>
    </source>
</evidence>
<keyword evidence="3 5" id="KW-0472">Membrane</keyword>
<evidence type="ECO:0000256" key="5">
    <source>
        <dbReference type="HAMAP-Rule" id="MF_02033"/>
    </source>
</evidence>
<dbReference type="InterPro" id="IPR050696">
    <property type="entry name" value="FtsA/MreB"/>
</dbReference>
<dbReference type="InterPro" id="IPR003494">
    <property type="entry name" value="SHS2_FtsA"/>
</dbReference>
<dbReference type="HAMAP" id="MF_02033">
    <property type="entry name" value="FtsA"/>
    <property type="match status" value="1"/>
</dbReference>
<dbReference type="PANTHER" id="PTHR32432">
    <property type="entry name" value="CELL DIVISION PROTEIN FTSA-RELATED"/>
    <property type="match status" value="1"/>
</dbReference>
<dbReference type="CDD" id="cd24048">
    <property type="entry name" value="ASKHA_NBD_FtsA"/>
    <property type="match status" value="1"/>
</dbReference>
<keyword evidence="4 5" id="KW-0131">Cell cycle</keyword>
<protein>
    <recommendedName>
        <fullName evidence="5 6">Cell division protein FtsA</fullName>
    </recommendedName>
</protein>
<evidence type="ECO:0000256" key="2">
    <source>
        <dbReference type="ARBA" id="ARBA00022618"/>
    </source>
</evidence>
<dbReference type="GO" id="GO:0009898">
    <property type="term" value="C:cytoplasmic side of plasma membrane"/>
    <property type="evidence" value="ECO:0007669"/>
    <property type="project" value="UniProtKB-UniRule"/>
</dbReference>
<dbReference type="Gene3D" id="3.30.420.40">
    <property type="match status" value="2"/>
</dbReference>
<dbReference type="SUPFAM" id="SSF53067">
    <property type="entry name" value="Actin-like ATPase domain"/>
    <property type="match status" value="2"/>
</dbReference>
<comment type="function">
    <text evidence="5 6">Cell division protein that is involved in the assembly of the Z ring. May serve as a membrane anchor for the Z ring.</text>
</comment>
<comment type="similarity">
    <text evidence="5 6">Belongs to the FtsA/MreB family.</text>
</comment>
<dbReference type="NCBIfam" id="NF007009">
    <property type="entry name" value="PRK09472.1"/>
    <property type="match status" value="1"/>
</dbReference>
<gene>
    <name evidence="5 8" type="primary">ftsA</name>
    <name evidence="8" type="ORF">GAK30_00656</name>
</gene>
<evidence type="ECO:0000256" key="1">
    <source>
        <dbReference type="ARBA" id="ARBA00022475"/>
    </source>
</evidence>
<organism evidence="8 9">
    <name type="scientific">Paracidovorax wautersii</name>
    <dbReference type="NCBI Taxonomy" id="1177982"/>
    <lineage>
        <taxon>Bacteria</taxon>
        <taxon>Pseudomonadati</taxon>
        <taxon>Pseudomonadota</taxon>
        <taxon>Betaproteobacteria</taxon>
        <taxon>Burkholderiales</taxon>
        <taxon>Comamonadaceae</taxon>
        <taxon>Paracidovorax</taxon>
    </lineage>
</organism>
<dbReference type="EMBL" id="WNDQ01000006">
    <property type="protein sequence ID" value="KAF1023203.1"/>
    <property type="molecule type" value="Genomic_DNA"/>
</dbReference>
<dbReference type="InterPro" id="IPR043129">
    <property type="entry name" value="ATPase_NBD"/>
</dbReference>
<dbReference type="Pfam" id="PF14450">
    <property type="entry name" value="FtsA"/>
    <property type="match status" value="2"/>
</dbReference>
<keyword evidence="2 5" id="KW-0132">Cell division</keyword>
<comment type="subcellular location">
    <subcellularLocation>
        <location evidence="5">Cell membrane</location>
        <topology evidence="5">Peripheral membrane protein</topology>
        <orientation evidence="5">Cytoplasmic side</orientation>
    </subcellularLocation>
    <text evidence="5">Localizes to the Z ring in an FtsZ-dependent manner. Targeted to the membrane through a conserved C-terminal amphipathic helix.</text>
</comment>
<evidence type="ECO:0000256" key="3">
    <source>
        <dbReference type="ARBA" id="ARBA00023136"/>
    </source>
</evidence>
<dbReference type="Pfam" id="PF02491">
    <property type="entry name" value="SHS2_FTSA"/>
    <property type="match status" value="1"/>
</dbReference>
<dbReference type="NCBIfam" id="TIGR01174">
    <property type="entry name" value="ftsA"/>
    <property type="match status" value="1"/>
</dbReference>
<dbReference type="SMART" id="SM00842">
    <property type="entry name" value="FtsA"/>
    <property type="match status" value="1"/>
</dbReference>
<name>A0A7V8FRL9_9BURK</name>